<sequence>MVACGRLTEPEGDSAAADRRNGDAPRPPREAGRCAAAAAVPAATANAAAGALAHRQLPQKKPTSIDDLPNELLWQVVSFVRSKKDLTSCMLVSHRWCVTHGFQPHRCAGRVAGWVAQVGARGVPVVWPSFVSACPSGVSRPLRRADADADRVLHLFSRPNRLHHTVRALWQKPNPTTPTQVFRLMRTLKHKPQTFAYASFVTKLSLSSLHEQLTDAMLKALTECYRLERLTLGGCRSLTPSSLVYLGACRGLVSVDMSHVVETDDSVLVAFGEHCPKLSNVNFVGCVRITDRGLDALAKGCPLLRKGKFSGCENIGDGSLSTLVDCCENLLELELSHCTAITDAAVRKIFATSRRIRELRLSACTQVTDEAFKALLPRSHDQLRGLDLSLCNTLSDESVARIVDAAPRLRTLALAKCSQLTDLSASAIARLAKTLTHLHM</sequence>
<gene>
    <name evidence="5" type="ORF">BJ554DRAFT_2768</name>
</gene>
<feature type="compositionally biased region" description="Basic and acidic residues" evidence="2">
    <location>
        <begin position="16"/>
        <end position="32"/>
    </location>
</feature>
<evidence type="ECO:0008006" key="7">
    <source>
        <dbReference type="Google" id="ProtNLM"/>
    </source>
</evidence>
<evidence type="ECO:0000259" key="3">
    <source>
        <dbReference type="Pfam" id="PF12937"/>
    </source>
</evidence>
<keyword evidence="1" id="KW-0833">Ubl conjugation pathway</keyword>
<feature type="domain" description="F-box/LRR-repeat protein 15-like leucin rich repeat" evidence="4">
    <location>
        <begin position="211"/>
        <end position="303"/>
    </location>
</feature>
<comment type="caution">
    <text evidence="5">The sequence shown here is derived from an EMBL/GenBank/DDBJ whole genome shotgun (WGS) entry which is preliminary data.</text>
</comment>
<dbReference type="InterPro" id="IPR036047">
    <property type="entry name" value="F-box-like_dom_sf"/>
</dbReference>
<dbReference type="Gene3D" id="1.20.1280.50">
    <property type="match status" value="1"/>
</dbReference>
<dbReference type="Pfam" id="PF12937">
    <property type="entry name" value="F-box-like"/>
    <property type="match status" value="1"/>
</dbReference>
<dbReference type="Proteomes" id="UP000673691">
    <property type="component" value="Unassembled WGS sequence"/>
</dbReference>
<dbReference type="InterPro" id="IPR001810">
    <property type="entry name" value="F-box_dom"/>
</dbReference>
<feature type="domain" description="F-box/LRR-repeat protein 15-like leucin rich repeat" evidence="4">
    <location>
        <begin position="306"/>
        <end position="431"/>
    </location>
</feature>
<dbReference type="EMBL" id="JAEFCI010001389">
    <property type="protein sequence ID" value="KAG5462935.1"/>
    <property type="molecule type" value="Genomic_DNA"/>
</dbReference>
<feature type="domain" description="F-box" evidence="3">
    <location>
        <begin position="65"/>
        <end position="97"/>
    </location>
</feature>
<dbReference type="OrthoDB" id="10257471at2759"/>
<keyword evidence="6" id="KW-1185">Reference proteome</keyword>
<protein>
    <recommendedName>
        <fullName evidence="7">F-box domain-containing protein</fullName>
    </recommendedName>
</protein>
<name>A0A8H8DLQ3_9FUNG</name>
<dbReference type="Gene3D" id="3.80.10.10">
    <property type="entry name" value="Ribonuclease Inhibitor"/>
    <property type="match status" value="1"/>
</dbReference>
<feature type="non-terminal residue" evidence="5">
    <location>
        <position position="440"/>
    </location>
</feature>
<organism evidence="5 6">
    <name type="scientific">Olpidium bornovanus</name>
    <dbReference type="NCBI Taxonomy" id="278681"/>
    <lineage>
        <taxon>Eukaryota</taxon>
        <taxon>Fungi</taxon>
        <taxon>Fungi incertae sedis</taxon>
        <taxon>Olpidiomycota</taxon>
        <taxon>Olpidiomycotina</taxon>
        <taxon>Olpidiomycetes</taxon>
        <taxon>Olpidiales</taxon>
        <taxon>Olpidiaceae</taxon>
        <taxon>Olpidium</taxon>
    </lineage>
</organism>
<dbReference type="AlphaFoldDB" id="A0A8H8DLQ3"/>
<dbReference type="InterPro" id="IPR032675">
    <property type="entry name" value="LRR_dom_sf"/>
</dbReference>
<dbReference type="SUPFAM" id="SSF81383">
    <property type="entry name" value="F-box domain"/>
    <property type="match status" value="1"/>
</dbReference>
<evidence type="ECO:0000256" key="1">
    <source>
        <dbReference type="ARBA" id="ARBA00022786"/>
    </source>
</evidence>
<feature type="region of interest" description="Disordered" evidence="2">
    <location>
        <begin position="1"/>
        <end position="36"/>
    </location>
</feature>
<accession>A0A8H8DLQ3</accession>
<dbReference type="Pfam" id="PF25372">
    <property type="entry name" value="DUF7885"/>
    <property type="match status" value="2"/>
</dbReference>
<dbReference type="InterPro" id="IPR006553">
    <property type="entry name" value="Leu-rich_rpt_Cys-con_subtyp"/>
</dbReference>
<proteinExistence type="predicted"/>
<evidence type="ECO:0000313" key="6">
    <source>
        <dbReference type="Proteomes" id="UP000673691"/>
    </source>
</evidence>
<dbReference type="InterPro" id="IPR050648">
    <property type="entry name" value="F-box_LRR-repeat"/>
</dbReference>
<evidence type="ECO:0000313" key="5">
    <source>
        <dbReference type="EMBL" id="KAG5462935.1"/>
    </source>
</evidence>
<dbReference type="PANTHER" id="PTHR13382">
    <property type="entry name" value="MITOCHONDRIAL ATP SYNTHASE COUPLING FACTOR B"/>
    <property type="match status" value="1"/>
</dbReference>
<dbReference type="SUPFAM" id="SSF52047">
    <property type="entry name" value="RNI-like"/>
    <property type="match status" value="1"/>
</dbReference>
<dbReference type="InterPro" id="IPR057207">
    <property type="entry name" value="FBXL15_LRR"/>
</dbReference>
<evidence type="ECO:0000256" key="2">
    <source>
        <dbReference type="SAM" id="MobiDB-lite"/>
    </source>
</evidence>
<dbReference type="SMART" id="SM00367">
    <property type="entry name" value="LRR_CC"/>
    <property type="match status" value="7"/>
</dbReference>
<evidence type="ECO:0000259" key="4">
    <source>
        <dbReference type="Pfam" id="PF25372"/>
    </source>
</evidence>
<reference evidence="5 6" key="1">
    <citation type="journal article" name="Sci. Rep.">
        <title>Genome-scale phylogenetic analyses confirm Olpidium as the closest living zoosporic fungus to the non-flagellated, terrestrial fungi.</title>
        <authorList>
            <person name="Chang Y."/>
            <person name="Rochon D."/>
            <person name="Sekimoto S."/>
            <person name="Wang Y."/>
            <person name="Chovatia M."/>
            <person name="Sandor L."/>
            <person name="Salamov A."/>
            <person name="Grigoriev I.V."/>
            <person name="Stajich J.E."/>
            <person name="Spatafora J.W."/>
        </authorList>
    </citation>
    <scope>NUCLEOTIDE SEQUENCE [LARGE SCALE GENOMIC DNA]</scope>
    <source>
        <strain evidence="5">S191</strain>
    </source>
</reference>
<dbReference type="GO" id="GO:0005737">
    <property type="term" value="C:cytoplasm"/>
    <property type="evidence" value="ECO:0007669"/>
    <property type="project" value="TreeGrafter"/>
</dbReference>